<dbReference type="RefSeq" id="XP_041687717.1">
    <property type="nucleotide sequence ID" value="XM_041821992.1"/>
</dbReference>
<keyword evidence="2" id="KW-1185">Reference proteome</keyword>
<reference evidence="2" key="1">
    <citation type="journal article" date="2016" name="Genome Biol. Evol.">
        <title>Comparative 'omics' of the Fusarium fujikuroi species complex highlights differences in genetic potential and metabolite synthesis.</title>
        <authorList>
            <person name="Niehaus E.-M."/>
            <person name="Muensterkoetter M."/>
            <person name="Proctor R.H."/>
            <person name="Brown D.W."/>
            <person name="Sharon A."/>
            <person name="Idan Y."/>
            <person name="Oren-Young L."/>
            <person name="Sieber C.M."/>
            <person name="Novak O."/>
            <person name="Pencik A."/>
            <person name="Tarkowska D."/>
            <person name="Hromadova K."/>
            <person name="Freeman S."/>
            <person name="Maymon M."/>
            <person name="Elazar M."/>
            <person name="Youssef S.A."/>
            <person name="El-Shabrawy E.S.M."/>
            <person name="Shalaby A.B.A."/>
            <person name="Houterman P."/>
            <person name="Brock N.L."/>
            <person name="Burkhardt I."/>
            <person name="Tsavkelova E.A."/>
            <person name="Dickschat J.S."/>
            <person name="Galuszka P."/>
            <person name="Gueldener U."/>
            <person name="Tudzynski B."/>
        </authorList>
    </citation>
    <scope>NUCLEOTIDE SEQUENCE [LARGE SCALE GENOMIC DNA]</scope>
    <source>
        <strain evidence="2">MRC7560</strain>
    </source>
</reference>
<dbReference type="EMBL" id="FCQH01000013">
    <property type="protein sequence ID" value="CVL02671.1"/>
    <property type="molecule type" value="Genomic_DNA"/>
</dbReference>
<dbReference type="VEuPathDB" id="FungiDB:FMAN_00174"/>
<accession>A0A1L7U580</accession>
<dbReference type="AlphaFoldDB" id="A0A1L7U580"/>
<dbReference type="Proteomes" id="UP000184255">
    <property type="component" value="Unassembled WGS sequence"/>
</dbReference>
<evidence type="ECO:0000313" key="2">
    <source>
        <dbReference type="Proteomes" id="UP000184255"/>
    </source>
</evidence>
<organism evidence="1 2">
    <name type="scientific">Fusarium mangiferae</name>
    <name type="common">Mango malformation disease fungus</name>
    <dbReference type="NCBI Taxonomy" id="192010"/>
    <lineage>
        <taxon>Eukaryota</taxon>
        <taxon>Fungi</taxon>
        <taxon>Dikarya</taxon>
        <taxon>Ascomycota</taxon>
        <taxon>Pezizomycotina</taxon>
        <taxon>Sordariomycetes</taxon>
        <taxon>Hypocreomycetidae</taxon>
        <taxon>Hypocreales</taxon>
        <taxon>Nectriaceae</taxon>
        <taxon>Fusarium</taxon>
        <taxon>Fusarium fujikuroi species complex</taxon>
    </lineage>
</organism>
<name>A0A1L7U580_FUSMA</name>
<dbReference type="GeneID" id="65079447"/>
<evidence type="ECO:0000313" key="1">
    <source>
        <dbReference type="EMBL" id="CVL02671.1"/>
    </source>
</evidence>
<sequence>MSRFLLHRRMGLERIVAKDRSITAFIMSSASTSYPMPDSSSSMPKTQLRVRDPLLRMPPLFLENGHRTHEPSRNDIHRDTVLPNLRSPVLCLNLQH</sequence>
<proteinExistence type="predicted"/>
<gene>
    <name evidence="1" type="ORF">FMAN_00174</name>
</gene>
<comment type="caution">
    <text evidence="1">The sequence shown here is derived from an EMBL/GenBank/DDBJ whole genome shotgun (WGS) entry which is preliminary data.</text>
</comment>
<protein>
    <submittedName>
        <fullName evidence="1">Uncharacterized protein</fullName>
    </submittedName>
</protein>